<dbReference type="GO" id="GO:0003677">
    <property type="term" value="F:DNA binding"/>
    <property type="evidence" value="ECO:0007669"/>
    <property type="project" value="InterPro"/>
</dbReference>
<keyword evidence="3" id="KW-1185">Reference proteome</keyword>
<dbReference type="InterPro" id="IPR041413">
    <property type="entry name" value="MLTR_LBD"/>
</dbReference>
<dbReference type="InterPro" id="IPR010982">
    <property type="entry name" value="Lambda_DNA-bd_dom_sf"/>
</dbReference>
<gene>
    <name evidence="2" type="ordered locus">Snas_0770</name>
</gene>
<dbReference type="EMBL" id="CP001778">
    <property type="protein sequence ID" value="ADD40482.1"/>
    <property type="molecule type" value="Genomic_DNA"/>
</dbReference>
<dbReference type="HOGENOM" id="CLU_083309_0_0_11"/>
<accession>D3Q7X7</accession>
<evidence type="ECO:0000313" key="2">
    <source>
        <dbReference type="EMBL" id="ADD40482.1"/>
    </source>
</evidence>
<dbReference type="PANTHER" id="PTHR35010:SF4">
    <property type="entry name" value="BLL5781 PROTEIN"/>
    <property type="match status" value="1"/>
</dbReference>
<dbReference type="Gene3D" id="3.30.450.180">
    <property type="match status" value="1"/>
</dbReference>
<dbReference type="RefSeq" id="WP_013016053.1">
    <property type="nucleotide sequence ID" value="NC_013947.1"/>
</dbReference>
<dbReference type="AlphaFoldDB" id="D3Q7X7"/>
<dbReference type="CDD" id="cd00093">
    <property type="entry name" value="HTH_XRE"/>
    <property type="match status" value="1"/>
</dbReference>
<dbReference type="SMART" id="SM00530">
    <property type="entry name" value="HTH_XRE"/>
    <property type="match status" value="1"/>
</dbReference>
<evidence type="ECO:0000313" key="3">
    <source>
        <dbReference type="Proteomes" id="UP000000844"/>
    </source>
</evidence>
<name>D3Q7X7_STANL</name>
<dbReference type="Pfam" id="PF17765">
    <property type="entry name" value="MLTR_LBD"/>
    <property type="match status" value="1"/>
</dbReference>
<reference evidence="2 3" key="1">
    <citation type="journal article" date="2009" name="Stand. Genomic Sci.">
        <title>Complete genome sequence of Stackebrandtia nassauensis type strain (LLR-40K-21).</title>
        <authorList>
            <person name="Munk C."/>
            <person name="Lapidus A."/>
            <person name="Copeland A."/>
            <person name="Jando M."/>
            <person name="Mayilraj S."/>
            <person name="Glavina Del Rio T."/>
            <person name="Nolan M."/>
            <person name="Chen F."/>
            <person name="Lucas S."/>
            <person name="Tice H."/>
            <person name="Cheng J.F."/>
            <person name="Han C."/>
            <person name="Detter J.C."/>
            <person name="Bruce D."/>
            <person name="Goodwin L."/>
            <person name="Chain P."/>
            <person name="Pitluck S."/>
            <person name="Goker M."/>
            <person name="Ovchinikova G."/>
            <person name="Pati A."/>
            <person name="Ivanova N."/>
            <person name="Mavromatis K."/>
            <person name="Chen A."/>
            <person name="Palaniappan K."/>
            <person name="Land M."/>
            <person name="Hauser L."/>
            <person name="Chang Y.J."/>
            <person name="Jeffries C.D."/>
            <person name="Bristow J."/>
            <person name="Eisen J.A."/>
            <person name="Markowitz V."/>
            <person name="Hugenholtz P."/>
            <person name="Kyrpides N.C."/>
            <person name="Klenk H.P."/>
        </authorList>
    </citation>
    <scope>NUCLEOTIDE SEQUENCE [LARGE SCALE GENOMIC DNA]</scope>
    <source>
        <strain evidence="3">DSM 44728 / CIP 108903 / NRRL B-16338 / NBRC 102104 / LLR-40K-21</strain>
    </source>
</reference>
<organism evidence="2 3">
    <name type="scientific">Stackebrandtia nassauensis (strain DSM 44728 / CIP 108903 / NRRL B-16338 / NBRC 102104 / LLR-40K-21)</name>
    <dbReference type="NCBI Taxonomy" id="446470"/>
    <lineage>
        <taxon>Bacteria</taxon>
        <taxon>Bacillati</taxon>
        <taxon>Actinomycetota</taxon>
        <taxon>Actinomycetes</taxon>
        <taxon>Glycomycetales</taxon>
        <taxon>Glycomycetaceae</taxon>
        <taxon>Stackebrandtia</taxon>
    </lineage>
</organism>
<protein>
    <submittedName>
        <fullName evidence="2">Transcriptional regulator, XRE family</fullName>
    </submittedName>
</protein>
<dbReference type="Pfam" id="PF01381">
    <property type="entry name" value="HTH_3"/>
    <property type="match status" value="1"/>
</dbReference>
<sequence>MTQLAEPATTPPAGELIRHWRGQRHLTQQQLSIRCGVSTRHLSFIETGRSRPTASMILRVCEELDVPLRHRNDILLAAGHAPAFTESSLEQPSMRSISQALIQILDGHLPFPAVVVDRHWNMVDANAAIDPLTEGCDAALLEPPVNVLRLSLHPDGMAPRIRNLPQWRGHILSRLDHQIRTTGDAELERLRTELGGYPGGVDHAPGHSLVVPLRVTTAAGVLSFFSTTTVFGTPMDVTVAELAIESFFPADAETAAALRGPA</sequence>
<dbReference type="eggNOG" id="COG1396">
    <property type="taxonomic scope" value="Bacteria"/>
</dbReference>
<dbReference type="PROSITE" id="PS50943">
    <property type="entry name" value="HTH_CROC1"/>
    <property type="match status" value="1"/>
</dbReference>
<proteinExistence type="predicted"/>
<dbReference type="SUPFAM" id="SSF47413">
    <property type="entry name" value="lambda repressor-like DNA-binding domains"/>
    <property type="match status" value="1"/>
</dbReference>
<dbReference type="STRING" id="446470.Snas_0770"/>
<dbReference type="InterPro" id="IPR001387">
    <property type="entry name" value="Cro/C1-type_HTH"/>
</dbReference>
<dbReference type="KEGG" id="sna:Snas_0770"/>
<dbReference type="Proteomes" id="UP000000844">
    <property type="component" value="Chromosome"/>
</dbReference>
<dbReference type="Gene3D" id="1.10.260.40">
    <property type="entry name" value="lambda repressor-like DNA-binding domains"/>
    <property type="match status" value="1"/>
</dbReference>
<feature type="domain" description="HTH cro/C1-type" evidence="1">
    <location>
        <begin position="17"/>
        <end position="71"/>
    </location>
</feature>
<dbReference type="PANTHER" id="PTHR35010">
    <property type="entry name" value="BLL4672 PROTEIN-RELATED"/>
    <property type="match status" value="1"/>
</dbReference>
<dbReference type="OrthoDB" id="2959414at2"/>
<evidence type="ECO:0000259" key="1">
    <source>
        <dbReference type="PROSITE" id="PS50943"/>
    </source>
</evidence>